<dbReference type="InterPro" id="IPR013083">
    <property type="entry name" value="Znf_RING/FYVE/PHD"/>
</dbReference>
<dbReference type="Proteomes" id="UP000606786">
    <property type="component" value="Unassembled WGS sequence"/>
</dbReference>
<dbReference type="SMART" id="SM00336">
    <property type="entry name" value="BBOX"/>
    <property type="match status" value="2"/>
</dbReference>
<proteinExistence type="predicted"/>
<reference evidence="7" key="1">
    <citation type="submission" date="2020-11" db="EMBL/GenBank/DDBJ databases">
        <authorList>
            <person name="Whitehead M."/>
        </authorList>
    </citation>
    <scope>NUCLEOTIDE SEQUENCE</scope>
    <source>
        <strain evidence="7">EGII</strain>
    </source>
</reference>
<feature type="domain" description="RING-type" evidence="5">
    <location>
        <begin position="55"/>
        <end position="107"/>
    </location>
</feature>
<feature type="domain" description="B box-type" evidence="6">
    <location>
        <begin position="263"/>
        <end position="303"/>
    </location>
</feature>
<evidence type="ECO:0000259" key="5">
    <source>
        <dbReference type="PROSITE" id="PS50089"/>
    </source>
</evidence>
<dbReference type="InterPro" id="IPR001841">
    <property type="entry name" value="Znf_RING"/>
</dbReference>
<comment type="caution">
    <text evidence="7">The sequence shown here is derived from an EMBL/GenBank/DDBJ whole genome shotgun (WGS) entry which is preliminary data.</text>
</comment>
<name>A0A811U5M0_CERCA</name>
<dbReference type="Gene3D" id="3.30.160.60">
    <property type="entry name" value="Classic Zinc Finger"/>
    <property type="match status" value="1"/>
</dbReference>
<dbReference type="EMBL" id="CAJHJT010000001">
    <property type="protein sequence ID" value="CAD6993297.1"/>
    <property type="molecule type" value="Genomic_DNA"/>
</dbReference>
<evidence type="ECO:0000256" key="2">
    <source>
        <dbReference type="ARBA" id="ARBA00022771"/>
    </source>
</evidence>
<keyword evidence="2 4" id="KW-0863">Zinc-finger</keyword>
<dbReference type="AlphaFoldDB" id="A0A811U5M0"/>
<dbReference type="OrthoDB" id="5800423at2759"/>
<dbReference type="PROSITE" id="PS50089">
    <property type="entry name" value="ZF_RING_2"/>
    <property type="match status" value="1"/>
</dbReference>
<evidence type="ECO:0000256" key="1">
    <source>
        <dbReference type="ARBA" id="ARBA00022723"/>
    </source>
</evidence>
<protein>
    <submittedName>
        <fullName evidence="7">(Mediterranean fruit fly) hypothetical protein</fullName>
    </submittedName>
</protein>
<dbReference type="Pfam" id="PF22586">
    <property type="entry name" value="ANCHR-like_BBOX"/>
    <property type="match status" value="1"/>
</dbReference>
<dbReference type="Gene3D" id="4.10.830.40">
    <property type="match status" value="1"/>
</dbReference>
<keyword evidence="8" id="KW-1185">Reference proteome</keyword>
<evidence type="ECO:0000259" key="6">
    <source>
        <dbReference type="PROSITE" id="PS50119"/>
    </source>
</evidence>
<evidence type="ECO:0000256" key="3">
    <source>
        <dbReference type="ARBA" id="ARBA00022833"/>
    </source>
</evidence>
<dbReference type="InterPro" id="IPR000315">
    <property type="entry name" value="Znf_B-box"/>
</dbReference>
<sequence>MFPIRNESRRCNTRDKASTSAMNAGAVEKVQGSNQPAKLFDKKFVATALRNTRCCPKCRSEYSTNYDLRMGDLHVKSNRPFLLTCGHNMCENCIYQNHQNLVCSVCQLPIVIDRRNTPLSPSLTVHGTSQKQRNHHYRHENFNVRDFFYMNFFLIGELNHLRFYRRESSANNTLMIACGNEPLSPTSSGNRTLAPGIQLTPPAIFDRCSECEYEPAVGSCRQCSVNYCRICYDSIHMYGKALKRHTFVTLDKDQHMLRDMKNVRRNYCQYHKRLKDRFCDTCQIVCCPSCAKRDHQSHRWTTLGNENEAMQDEIANILESVKMSRENLRKAQKVHIEAYTISCKKRYHL</sequence>
<dbReference type="PANTHER" id="PTHR25462">
    <property type="entry name" value="BONUS, ISOFORM C-RELATED"/>
    <property type="match status" value="1"/>
</dbReference>
<gene>
    <name evidence="7" type="ORF">CCAP1982_LOCUS2112</name>
</gene>
<accession>A0A811U5M0</accession>
<dbReference type="SUPFAM" id="SSF57850">
    <property type="entry name" value="RING/U-box"/>
    <property type="match status" value="1"/>
</dbReference>
<dbReference type="PROSITE" id="PS50119">
    <property type="entry name" value="ZF_BBOX"/>
    <property type="match status" value="2"/>
</dbReference>
<dbReference type="InterPro" id="IPR017907">
    <property type="entry name" value="Znf_RING_CS"/>
</dbReference>
<dbReference type="PANTHER" id="PTHR25462:SF296">
    <property type="entry name" value="MEIOTIC P26, ISOFORM F"/>
    <property type="match status" value="1"/>
</dbReference>
<evidence type="ECO:0000256" key="4">
    <source>
        <dbReference type="PROSITE-ProRule" id="PRU00024"/>
    </source>
</evidence>
<dbReference type="Gene3D" id="3.30.40.10">
    <property type="entry name" value="Zinc/RING finger domain, C3HC4 (zinc finger)"/>
    <property type="match status" value="1"/>
</dbReference>
<dbReference type="PROSITE" id="PS00518">
    <property type="entry name" value="ZF_RING_1"/>
    <property type="match status" value="1"/>
</dbReference>
<organism evidence="7 8">
    <name type="scientific">Ceratitis capitata</name>
    <name type="common">Mediterranean fruit fly</name>
    <name type="synonym">Tephritis capitata</name>
    <dbReference type="NCBI Taxonomy" id="7213"/>
    <lineage>
        <taxon>Eukaryota</taxon>
        <taxon>Metazoa</taxon>
        <taxon>Ecdysozoa</taxon>
        <taxon>Arthropoda</taxon>
        <taxon>Hexapoda</taxon>
        <taxon>Insecta</taxon>
        <taxon>Pterygota</taxon>
        <taxon>Neoptera</taxon>
        <taxon>Endopterygota</taxon>
        <taxon>Diptera</taxon>
        <taxon>Brachycera</taxon>
        <taxon>Muscomorpha</taxon>
        <taxon>Tephritoidea</taxon>
        <taxon>Tephritidae</taxon>
        <taxon>Ceratitis</taxon>
        <taxon>Ceratitis</taxon>
    </lineage>
</organism>
<evidence type="ECO:0000313" key="8">
    <source>
        <dbReference type="Proteomes" id="UP000606786"/>
    </source>
</evidence>
<dbReference type="GO" id="GO:0008270">
    <property type="term" value="F:zinc ion binding"/>
    <property type="evidence" value="ECO:0007669"/>
    <property type="project" value="UniProtKB-KW"/>
</dbReference>
<dbReference type="SUPFAM" id="SSF57845">
    <property type="entry name" value="B-box zinc-binding domain"/>
    <property type="match status" value="1"/>
</dbReference>
<evidence type="ECO:0000313" key="7">
    <source>
        <dbReference type="EMBL" id="CAD6993297.1"/>
    </source>
</evidence>
<dbReference type="SMART" id="SM00184">
    <property type="entry name" value="RING"/>
    <property type="match status" value="1"/>
</dbReference>
<keyword evidence="3" id="KW-0862">Zinc</keyword>
<dbReference type="InterPro" id="IPR047153">
    <property type="entry name" value="TRIM45/56/19-like"/>
</dbReference>
<dbReference type="Pfam" id="PF00643">
    <property type="entry name" value="zf-B_box"/>
    <property type="match status" value="1"/>
</dbReference>
<feature type="domain" description="B box-type" evidence="6">
    <location>
        <begin position="208"/>
        <end position="250"/>
    </location>
</feature>
<dbReference type="CDD" id="cd19757">
    <property type="entry name" value="Bbox1"/>
    <property type="match status" value="1"/>
</dbReference>
<keyword evidence="1" id="KW-0479">Metal-binding</keyword>